<dbReference type="InterPro" id="IPR040358">
    <property type="entry name" value="At4g22758-like"/>
</dbReference>
<reference evidence="4" key="1">
    <citation type="journal article" date="2020" name="Nat. Commun.">
        <title>Genome assembly of wild tea tree DASZ reveals pedigree and selection history of tea varieties.</title>
        <authorList>
            <person name="Zhang W."/>
            <person name="Zhang Y."/>
            <person name="Qiu H."/>
            <person name="Guo Y."/>
            <person name="Wan H."/>
            <person name="Zhang X."/>
            <person name="Scossa F."/>
            <person name="Alseekh S."/>
            <person name="Zhang Q."/>
            <person name="Wang P."/>
            <person name="Xu L."/>
            <person name="Schmidt M.H."/>
            <person name="Jia X."/>
            <person name="Li D."/>
            <person name="Zhu A."/>
            <person name="Guo F."/>
            <person name="Chen W."/>
            <person name="Ni D."/>
            <person name="Usadel B."/>
            <person name="Fernie A.R."/>
            <person name="Wen W."/>
        </authorList>
    </citation>
    <scope>NUCLEOTIDE SEQUENCE [LARGE SCALE GENOMIC DNA]</scope>
    <source>
        <strain evidence="4">cv. G240</strain>
    </source>
</reference>
<dbReference type="PANTHER" id="PTHR33270">
    <property type="entry name" value="BNAC05G50380D PROTEIN"/>
    <property type="match status" value="1"/>
</dbReference>
<reference evidence="3 4" key="2">
    <citation type="submission" date="2020-07" db="EMBL/GenBank/DDBJ databases">
        <title>Genome assembly of wild tea tree DASZ reveals pedigree and selection history of tea varieties.</title>
        <authorList>
            <person name="Zhang W."/>
        </authorList>
    </citation>
    <scope>NUCLEOTIDE SEQUENCE [LARGE SCALE GENOMIC DNA]</scope>
    <source>
        <strain evidence="4">cv. G240</strain>
        <tissue evidence="3">Leaf</tissue>
    </source>
</reference>
<evidence type="ECO:0000313" key="4">
    <source>
        <dbReference type="Proteomes" id="UP000593564"/>
    </source>
</evidence>
<feature type="domain" description="DUF7054" evidence="2">
    <location>
        <begin position="121"/>
        <end position="205"/>
    </location>
</feature>
<dbReference type="AlphaFoldDB" id="A0A7J7HQD4"/>
<evidence type="ECO:0000259" key="2">
    <source>
        <dbReference type="Pfam" id="PF23156"/>
    </source>
</evidence>
<dbReference type="Pfam" id="PF23156">
    <property type="entry name" value="DUF7054"/>
    <property type="match status" value="1"/>
</dbReference>
<keyword evidence="4" id="KW-1185">Reference proteome</keyword>
<dbReference type="Proteomes" id="UP000593564">
    <property type="component" value="Unassembled WGS sequence"/>
</dbReference>
<proteinExistence type="predicted"/>
<accession>A0A7J7HQD4</accession>
<feature type="compositionally biased region" description="Basic residues" evidence="1">
    <location>
        <begin position="1"/>
        <end position="39"/>
    </location>
</feature>
<name>A0A7J7HQD4_CAMSI</name>
<organism evidence="3 4">
    <name type="scientific">Camellia sinensis</name>
    <name type="common">Tea plant</name>
    <name type="synonym">Thea sinensis</name>
    <dbReference type="NCBI Taxonomy" id="4442"/>
    <lineage>
        <taxon>Eukaryota</taxon>
        <taxon>Viridiplantae</taxon>
        <taxon>Streptophyta</taxon>
        <taxon>Embryophyta</taxon>
        <taxon>Tracheophyta</taxon>
        <taxon>Spermatophyta</taxon>
        <taxon>Magnoliopsida</taxon>
        <taxon>eudicotyledons</taxon>
        <taxon>Gunneridae</taxon>
        <taxon>Pentapetalae</taxon>
        <taxon>asterids</taxon>
        <taxon>Ericales</taxon>
        <taxon>Theaceae</taxon>
        <taxon>Camellia</taxon>
    </lineage>
</organism>
<dbReference type="InterPro" id="IPR055482">
    <property type="entry name" value="DUF7054"/>
</dbReference>
<evidence type="ECO:0000313" key="3">
    <source>
        <dbReference type="EMBL" id="KAF5954421.1"/>
    </source>
</evidence>
<feature type="region of interest" description="Disordered" evidence="1">
    <location>
        <begin position="1"/>
        <end position="49"/>
    </location>
</feature>
<dbReference type="EMBL" id="JACBKZ010000003">
    <property type="protein sequence ID" value="KAF5954421.1"/>
    <property type="molecule type" value="Genomic_DNA"/>
</dbReference>
<comment type="caution">
    <text evidence="3">The sequence shown here is derived from an EMBL/GenBank/DDBJ whole genome shotgun (WGS) entry which is preliminary data.</text>
</comment>
<evidence type="ECO:0000256" key="1">
    <source>
        <dbReference type="SAM" id="MobiDB-lite"/>
    </source>
</evidence>
<protein>
    <recommendedName>
        <fullName evidence="2">DUF7054 domain-containing protein</fullName>
    </recommendedName>
</protein>
<sequence>MSERSLRRRIPVSNRRATRLQHHPSPQPHRRTLAAHRRSSNPSSPTTTDILQRYESEPTLWTVGFAGAVSYGDDSESDDAGVRRRVFPSPDVHGHLLFYRVAVASEISSKFGGTRSAGYSKDAKVVVNVTVEGSPGPIRTLVKLGANVEDTIKLVINKYSEEGRRPHLDQDAVSTFELHHSYFSLASLNKWDVIGDVGSRSFYLRRGNSDRSSSSGKEMISASFPSEIVSVTRGSTSLPHTPSSFFFLPPFITRKINKIIRRTRKLWKILGCLHCS</sequence>
<dbReference type="PANTHER" id="PTHR33270:SF6">
    <property type="entry name" value="OS02G0448600 PROTEIN"/>
    <property type="match status" value="1"/>
</dbReference>
<gene>
    <name evidence="3" type="ORF">HYC85_007277</name>
</gene>